<sequence length="83" mass="9579">MQLWLVEREYDTRQTVSLTYATEDGERYYRRQASVELLGRNPATAAVDRPESELEGVEDDGTADRYAAEARRMADRHDPDDEV</sequence>
<accession>A0A7D5GYC5</accession>
<keyword evidence="4" id="KW-1185">Reference proteome</keyword>
<protein>
    <recommendedName>
        <fullName evidence="2">DUF7967 domain-containing protein</fullName>
    </recommendedName>
</protein>
<proteinExistence type="predicted"/>
<gene>
    <name evidence="3" type="ORF">HUG10_13220</name>
</gene>
<dbReference type="Pfam" id="PF25921">
    <property type="entry name" value="DUF7967"/>
    <property type="match status" value="1"/>
</dbReference>
<reference evidence="3 4" key="1">
    <citation type="submission" date="2020-07" db="EMBL/GenBank/DDBJ databases">
        <title>Gai3-2, isolated from salt lake.</title>
        <authorList>
            <person name="Cui H."/>
            <person name="Shi X."/>
        </authorList>
    </citation>
    <scope>NUCLEOTIDE SEQUENCE [LARGE SCALE GENOMIC DNA]</scope>
    <source>
        <strain evidence="3 4">Gai3-2</strain>
    </source>
</reference>
<dbReference type="Proteomes" id="UP000509750">
    <property type="component" value="Chromosome"/>
</dbReference>
<dbReference type="EMBL" id="CP058529">
    <property type="protein sequence ID" value="QLG28449.1"/>
    <property type="molecule type" value="Genomic_DNA"/>
</dbReference>
<dbReference type="KEGG" id="halg:HUG10_13220"/>
<dbReference type="AlphaFoldDB" id="A0A7D5GYC5"/>
<feature type="region of interest" description="Disordered" evidence="1">
    <location>
        <begin position="41"/>
        <end position="83"/>
    </location>
</feature>
<evidence type="ECO:0000256" key="1">
    <source>
        <dbReference type="SAM" id="MobiDB-lite"/>
    </source>
</evidence>
<evidence type="ECO:0000313" key="4">
    <source>
        <dbReference type="Proteomes" id="UP000509750"/>
    </source>
</evidence>
<name>A0A7D5GYC5_9EURY</name>
<dbReference type="GeneID" id="56029811"/>
<evidence type="ECO:0000313" key="3">
    <source>
        <dbReference type="EMBL" id="QLG28449.1"/>
    </source>
</evidence>
<feature type="compositionally biased region" description="Basic and acidic residues" evidence="1">
    <location>
        <begin position="62"/>
        <end position="83"/>
    </location>
</feature>
<dbReference type="InterPro" id="IPR058273">
    <property type="entry name" value="DUF7967"/>
</dbReference>
<dbReference type="RefSeq" id="WP_179170024.1">
    <property type="nucleotide sequence ID" value="NZ_CP058529.1"/>
</dbReference>
<evidence type="ECO:0000259" key="2">
    <source>
        <dbReference type="Pfam" id="PF25921"/>
    </source>
</evidence>
<dbReference type="OrthoDB" id="197006at2157"/>
<feature type="domain" description="DUF7967" evidence="2">
    <location>
        <begin position="2"/>
        <end position="83"/>
    </location>
</feature>
<organism evidence="3 4">
    <name type="scientific">Halorarum halophilum</name>
    <dbReference type="NCBI Taxonomy" id="2743090"/>
    <lineage>
        <taxon>Archaea</taxon>
        <taxon>Methanobacteriati</taxon>
        <taxon>Methanobacteriota</taxon>
        <taxon>Stenosarchaea group</taxon>
        <taxon>Halobacteria</taxon>
        <taxon>Halobacteriales</taxon>
        <taxon>Haloferacaceae</taxon>
        <taxon>Halorarum</taxon>
    </lineage>
</organism>